<dbReference type="AlphaFoldDB" id="W5TEZ4"/>
<evidence type="ECO:0000256" key="4">
    <source>
        <dbReference type="ARBA" id="ARBA00022842"/>
    </source>
</evidence>
<evidence type="ECO:0000313" key="5">
    <source>
        <dbReference type="EMBL" id="AHH17870.1"/>
    </source>
</evidence>
<dbReference type="Proteomes" id="UP000019150">
    <property type="component" value="Chromosome"/>
</dbReference>
<keyword evidence="6" id="KW-1185">Reference proteome</keyword>
<reference evidence="5 6" key="1">
    <citation type="journal article" date="2014" name="Appl. Environ. Microbiol.">
        <title>Insights into the Microbial Degradation of Rubber and Gutta-Percha by Analysis of the Complete Genome of Nocardia nova SH22a.</title>
        <authorList>
            <person name="Luo Q."/>
            <person name="Hiessl S."/>
            <person name="Poehlein A."/>
            <person name="Daniel R."/>
            <person name="Steinbuchel A."/>
        </authorList>
    </citation>
    <scope>NUCLEOTIDE SEQUENCE [LARGE SCALE GENOMIC DNA]</scope>
    <source>
        <strain evidence="5">SH22a</strain>
    </source>
</reference>
<evidence type="ECO:0000313" key="6">
    <source>
        <dbReference type="Proteomes" id="UP000019150"/>
    </source>
</evidence>
<dbReference type="SFLD" id="SFLDG01129">
    <property type="entry name" value="C1.5:_HAD__Beta-PGM__Phosphata"/>
    <property type="match status" value="1"/>
</dbReference>
<dbReference type="HOGENOM" id="CLU_045011_8_3_11"/>
<dbReference type="GO" id="GO:0016791">
    <property type="term" value="F:phosphatase activity"/>
    <property type="evidence" value="ECO:0007669"/>
    <property type="project" value="TreeGrafter"/>
</dbReference>
<keyword evidence="4" id="KW-0460">Magnesium</keyword>
<dbReference type="eggNOG" id="COG1011">
    <property type="taxonomic scope" value="Bacteria"/>
</dbReference>
<dbReference type="PRINTS" id="PR00413">
    <property type="entry name" value="HADHALOGNASE"/>
</dbReference>
<dbReference type="SFLD" id="SFLDS00003">
    <property type="entry name" value="Haloacid_Dehalogenase"/>
    <property type="match status" value="1"/>
</dbReference>
<name>W5TEZ4_9NOCA</name>
<dbReference type="OrthoDB" id="9810501at2"/>
<dbReference type="Pfam" id="PF00702">
    <property type="entry name" value="Hydrolase"/>
    <property type="match status" value="1"/>
</dbReference>
<accession>W5TEZ4</accession>
<dbReference type="STRING" id="1415166.NONO_c30830"/>
<dbReference type="SUPFAM" id="SSF56784">
    <property type="entry name" value="HAD-like"/>
    <property type="match status" value="1"/>
</dbReference>
<organism evidence="5 6">
    <name type="scientific">Nocardia nova SH22a</name>
    <dbReference type="NCBI Taxonomy" id="1415166"/>
    <lineage>
        <taxon>Bacteria</taxon>
        <taxon>Bacillati</taxon>
        <taxon>Actinomycetota</taxon>
        <taxon>Actinomycetes</taxon>
        <taxon>Mycobacteriales</taxon>
        <taxon>Nocardiaceae</taxon>
        <taxon>Nocardia</taxon>
    </lineage>
</organism>
<dbReference type="InterPro" id="IPR051400">
    <property type="entry name" value="HAD-like_hydrolase"/>
</dbReference>
<dbReference type="EMBL" id="CP006850">
    <property type="protein sequence ID" value="AHH17870.1"/>
    <property type="molecule type" value="Genomic_DNA"/>
</dbReference>
<keyword evidence="2" id="KW-0479">Metal-binding</keyword>
<dbReference type="RefSeq" id="WP_158436234.1">
    <property type="nucleotide sequence ID" value="NZ_CP006850.1"/>
</dbReference>
<dbReference type="NCBIfam" id="TIGR01549">
    <property type="entry name" value="HAD-SF-IA-v1"/>
    <property type="match status" value="1"/>
</dbReference>
<gene>
    <name evidence="5" type="ORF">NONO_c30830</name>
</gene>
<sequence length="213" mass="23001">MLDLDNTLIDRDEMFRRAARQFLARHNLPAIDLDWIVRLDDSGYTPRDDVAASLLARYGRSAPRPAAGVDALVTGGGSEYAAIAPATARALRDLRTAGHRTVVVTNGTVAQQTDKMIGAGLDVLVDGWVISEAVGAKKPDPAIFHAAAELADTGFAGAWIVGDRDDSDILGAHRLGLNSVWLRRGQVWKRKDFCPTRQADSVSEAVETILSVR</sequence>
<dbReference type="Gene3D" id="3.40.50.1000">
    <property type="entry name" value="HAD superfamily/HAD-like"/>
    <property type="match status" value="1"/>
</dbReference>
<evidence type="ECO:0000256" key="3">
    <source>
        <dbReference type="ARBA" id="ARBA00022801"/>
    </source>
</evidence>
<protein>
    <submittedName>
        <fullName evidence="5">HAD-superfamily hydrolase</fullName>
    </submittedName>
</protein>
<dbReference type="GO" id="GO:0044281">
    <property type="term" value="P:small molecule metabolic process"/>
    <property type="evidence" value="ECO:0007669"/>
    <property type="project" value="UniProtKB-ARBA"/>
</dbReference>
<dbReference type="GO" id="GO:0046872">
    <property type="term" value="F:metal ion binding"/>
    <property type="evidence" value="ECO:0007669"/>
    <property type="project" value="UniProtKB-KW"/>
</dbReference>
<comment type="cofactor">
    <cofactor evidence="1">
        <name>Mg(2+)</name>
        <dbReference type="ChEBI" id="CHEBI:18420"/>
    </cofactor>
</comment>
<dbReference type="InterPro" id="IPR006439">
    <property type="entry name" value="HAD-SF_hydro_IA"/>
</dbReference>
<dbReference type="PANTHER" id="PTHR46470">
    <property type="entry name" value="N-ACYLNEURAMINATE-9-PHOSPHATASE"/>
    <property type="match status" value="1"/>
</dbReference>
<dbReference type="InterPro" id="IPR036412">
    <property type="entry name" value="HAD-like_sf"/>
</dbReference>
<dbReference type="Gene3D" id="1.20.120.710">
    <property type="entry name" value="Haloacid dehalogenase hydrolase-like domain"/>
    <property type="match status" value="1"/>
</dbReference>
<proteinExistence type="predicted"/>
<keyword evidence="3 5" id="KW-0378">Hydrolase</keyword>
<dbReference type="InterPro" id="IPR023214">
    <property type="entry name" value="HAD_sf"/>
</dbReference>
<dbReference type="PATRIC" id="fig|1415166.3.peg.3162"/>
<dbReference type="KEGG" id="nno:NONO_c30830"/>
<evidence type="ECO:0000256" key="2">
    <source>
        <dbReference type="ARBA" id="ARBA00022723"/>
    </source>
</evidence>
<dbReference type="PANTHER" id="PTHR46470:SF2">
    <property type="entry name" value="GLYCERALDEHYDE 3-PHOSPHATE PHOSPHATASE"/>
    <property type="match status" value="1"/>
</dbReference>
<evidence type="ECO:0000256" key="1">
    <source>
        <dbReference type="ARBA" id="ARBA00001946"/>
    </source>
</evidence>